<reference evidence="2" key="1">
    <citation type="journal article" date="2023" name="Mol. Biol. Evol.">
        <title>Third-Generation Sequencing Reveals the Adaptive Role of the Epigenome in Three Deep-Sea Polychaetes.</title>
        <authorList>
            <person name="Perez M."/>
            <person name="Aroh O."/>
            <person name="Sun Y."/>
            <person name="Lan Y."/>
            <person name="Juniper S.K."/>
            <person name="Young C.R."/>
            <person name="Angers B."/>
            <person name="Qian P.Y."/>
        </authorList>
    </citation>
    <scope>NUCLEOTIDE SEQUENCE</scope>
    <source>
        <strain evidence="2">R07B-5</strain>
    </source>
</reference>
<dbReference type="AlphaFoldDB" id="A0AAD9KAQ9"/>
<feature type="region of interest" description="Disordered" evidence="1">
    <location>
        <begin position="1"/>
        <end position="60"/>
    </location>
</feature>
<evidence type="ECO:0000313" key="3">
    <source>
        <dbReference type="Proteomes" id="UP001209878"/>
    </source>
</evidence>
<protein>
    <submittedName>
        <fullName evidence="2">Uncharacterized protein</fullName>
    </submittedName>
</protein>
<organism evidence="2 3">
    <name type="scientific">Ridgeia piscesae</name>
    <name type="common">Tubeworm</name>
    <dbReference type="NCBI Taxonomy" id="27915"/>
    <lineage>
        <taxon>Eukaryota</taxon>
        <taxon>Metazoa</taxon>
        <taxon>Spiralia</taxon>
        <taxon>Lophotrochozoa</taxon>
        <taxon>Annelida</taxon>
        <taxon>Polychaeta</taxon>
        <taxon>Sedentaria</taxon>
        <taxon>Canalipalpata</taxon>
        <taxon>Sabellida</taxon>
        <taxon>Siboglinidae</taxon>
        <taxon>Ridgeia</taxon>
    </lineage>
</organism>
<evidence type="ECO:0000313" key="2">
    <source>
        <dbReference type="EMBL" id="KAK2167657.1"/>
    </source>
</evidence>
<sequence>MRSQRDCPPAEPQQRRDHFATTITQRRDAGTRVAGNNGRRKLGGVGVARTNDTSKMRKGGVTSPVHIAHVTEDVVAKLNYVIRCTYGGR</sequence>
<proteinExistence type="predicted"/>
<name>A0AAD9KAQ9_RIDPI</name>
<accession>A0AAD9KAQ9</accession>
<feature type="compositionally biased region" description="Basic and acidic residues" evidence="1">
    <location>
        <begin position="13"/>
        <end position="30"/>
    </location>
</feature>
<comment type="caution">
    <text evidence="2">The sequence shown here is derived from an EMBL/GenBank/DDBJ whole genome shotgun (WGS) entry which is preliminary data.</text>
</comment>
<dbReference type="EMBL" id="JAODUO010001265">
    <property type="protein sequence ID" value="KAK2167657.1"/>
    <property type="molecule type" value="Genomic_DNA"/>
</dbReference>
<evidence type="ECO:0000256" key="1">
    <source>
        <dbReference type="SAM" id="MobiDB-lite"/>
    </source>
</evidence>
<gene>
    <name evidence="2" type="ORF">NP493_1266g00038</name>
</gene>
<dbReference type="Proteomes" id="UP001209878">
    <property type="component" value="Unassembled WGS sequence"/>
</dbReference>
<keyword evidence="3" id="KW-1185">Reference proteome</keyword>